<sequence length="62" mass="6392">MDHLEAAALAAAASAATTAVNPDIKINSLDSSHISGSFRDDVSLKESMVQSRSGNNSTLTTD</sequence>
<gene>
    <name evidence="1" type="ORF">EC957_005573</name>
</gene>
<comment type="caution">
    <text evidence="1">The sequence shown here is derived from an EMBL/GenBank/DDBJ whole genome shotgun (WGS) entry which is preliminary data.</text>
</comment>
<name>A0A9P6JZ44_9FUNG</name>
<reference evidence="1" key="1">
    <citation type="journal article" date="2020" name="Fungal Divers.">
        <title>Resolving the Mortierellaceae phylogeny through synthesis of multi-gene phylogenetics and phylogenomics.</title>
        <authorList>
            <person name="Vandepol N."/>
            <person name="Liber J."/>
            <person name="Desiro A."/>
            <person name="Na H."/>
            <person name="Kennedy M."/>
            <person name="Barry K."/>
            <person name="Grigoriev I.V."/>
            <person name="Miller A.N."/>
            <person name="O'Donnell K."/>
            <person name="Stajich J.E."/>
            <person name="Bonito G."/>
        </authorList>
    </citation>
    <scope>NUCLEOTIDE SEQUENCE</scope>
    <source>
        <strain evidence="1">NRRL 2591</strain>
    </source>
</reference>
<dbReference type="AlphaFoldDB" id="A0A9P6JZ44"/>
<evidence type="ECO:0000313" key="2">
    <source>
        <dbReference type="Proteomes" id="UP000723463"/>
    </source>
</evidence>
<proteinExistence type="predicted"/>
<accession>A0A9P6JZ44</accession>
<evidence type="ECO:0000313" key="1">
    <source>
        <dbReference type="EMBL" id="KAF9539287.1"/>
    </source>
</evidence>
<organism evidence="1 2">
    <name type="scientific">Mortierella hygrophila</name>
    <dbReference type="NCBI Taxonomy" id="979708"/>
    <lineage>
        <taxon>Eukaryota</taxon>
        <taxon>Fungi</taxon>
        <taxon>Fungi incertae sedis</taxon>
        <taxon>Mucoromycota</taxon>
        <taxon>Mortierellomycotina</taxon>
        <taxon>Mortierellomycetes</taxon>
        <taxon>Mortierellales</taxon>
        <taxon>Mortierellaceae</taxon>
        <taxon>Mortierella</taxon>
    </lineage>
</organism>
<dbReference type="EMBL" id="JAAAXW010000253">
    <property type="protein sequence ID" value="KAF9539287.1"/>
    <property type="molecule type" value="Genomic_DNA"/>
</dbReference>
<keyword evidence="2" id="KW-1185">Reference proteome</keyword>
<protein>
    <submittedName>
        <fullName evidence="1">Uncharacterized protein</fullName>
    </submittedName>
</protein>
<dbReference type="Proteomes" id="UP000723463">
    <property type="component" value="Unassembled WGS sequence"/>
</dbReference>